<dbReference type="InterPro" id="IPR037465">
    <property type="entry name" value="YlxR"/>
</dbReference>
<evidence type="ECO:0000259" key="1">
    <source>
        <dbReference type="Pfam" id="PF04296"/>
    </source>
</evidence>
<name>A0A809SI80_9BACT</name>
<evidence type="ECO:0000313" key="3">
    <source>
        <dbReference type="Proteomes" id="UP000464317"/>
    </source>
</evidence>
<reference evidence="2 3" key="1">
    <citation type="submission" date="2020-01" db="EMBL/GenBank/DDBJ databases">
        <title>Complete genome sequence of Mycoplasma felis strain Myco-2.</title>
        <authorList>
            <person name="Kinoshita Y."/>
            <person name="Niwa H."/>
            <person name="Uchida-Fujii E."/>
            <person name="Nukada T."/>
        </authorList>
    </citation>
    <scope>NUCLEOTIDE SEQUENCE [LARGE SCALE GENOMIC DNA]</scope>
    <source>
        <strain evidence="2 3">Myco-2</strain>
    </source>
</reference>
<dbReference type="EMBL" id="AP022325">
    <property type="protein sequence ID" value="BBU47523.1"/>
    <property type="molecule type" value="Genomic_DNA"/>
</dbReference>
<dbReference type="InterPro" id="IPR007393">
    <property type="entry name" value="YlxR_dom"/>
</dbReference>
<evidence type="ECO:0000313" key="2">
    <source>
        <dbReference type="EMBL" id="BBU47523.1"/>
    </source>
</evidence>
<dbReference type="SUPFAM" id="SSF64376">
    <property type="entry name" value="YlxR-like"/>
    <property type="match status" value="1"/>
</dbReference>
<keyword evidence="3" id="KW-1185">Reference proteome</keyword>
<dbReference type="Gene3D" id="3.30.1230.10">
    <property type="entry name" value="YlxR-like"/>
    <property type="match status" value="1"/>
</dbReference>
<dbReference type="Pfam" id="PF04296">
    <property type="entry name" value="YlxR"/>
    <property type="match status" value="1"/>
</dbReference>
<sequence length="99" mass="11971">MNEIIKQQNYNRKCIATNQITNISNLLRIDYDKKNNLICVDYEKVLKGRGCYFILNIENWEKIKKNKLLNRSFRTNISKEIYEEMDIKIKEFIYGKKKS</sequence>
<feature type="domain" description="YlxR" evidence="1">
    <location>
        <begin position="12"/>
        <end position="85"/>
    </location>
</feature>
<organism evidence="2 3">
    <name type="scientific">Mycoplasmopsis felis</name>
    <dbReference type="NCBI Taxonomy" id="33923"/>
    <lineage>
        <taxon>Bacteria</taxon>
        <taxon>Bacillati</taxon>
        <taxon>Mycoplasmatota</taxon>
        <taxon>Mycoplasmoidales</taxon>
        <taxon>Metamycoplasmataceae</taxon>
        <taxon>Mycoplasmopsis</taxon>
    </lineage>
</organism>
<gene>
    <name evidence="2" type="ORF">JPM2_2160</name>
</gene>
<dbReference type="AlphaFoldDB" id="A0A809SI80"/>
<proteinExistence type="predicted"/>
<dbReference type="InterPro" id="IPR035931">
    <property type="entry name" value="YlxR-like_sf"/>
</dbReference>
<dbReference type="Proteomes" id="UP000464317">
    <property type="component" value="Chromosome"/>
</dbReference>
<dbReference type="RefSeq" id="WP_036430645.1">
    <property type="nucleotide sequence ID" value="NZ_AP022325.1"/>
</dbReference>
<dbReference type="PANTHER" id="PTHR34215">
    <property type="entry name" value="BLL0784 PROTEIN"/>
    <property type="match status" value="1"/>
</dbReference>
<dbReference type="GeneID" id="89496392"/>
<protein>
    <recommendedName>
        <fullName evidence="1">YlxR domain-containing protein</fullName>
    </recommendedName>
</protein>
<dbReference type="PANTHER" id="PTHR34215:SF1">
    <property type="entry name" value="YLXR DOMAIN-CONTAINING PROTEIN"/>
    <property type="match status" value="1"/>
</dbReference>
<accession>A0A809SI80</accession>
<dbReference type="KEGG" id="mfel:JPM2_2160"/>